<dbReference type="FunCoup" id="D8QR49">
    <property type="interactions" value="1232"/>
</dbReference>
<feature type="domain" description="RRM" evidence="3">
    <location>
        <begin position="12"/>
        <end position="88"/>
    </location>
</feature>
<dbReference type="SUPFAM" id="SSF54928">
    <property type="entry name" value="RNA-binding domain, RBD"/>
    <property type="match status" value="3"/>
</dbReference>
<dbReference type="AlphaFoldDB" id="D8QR49"/>
<gene>
    <name evidence="4" type="ORF">SELMODRAFT_144531</name>
    <name evidence="5" type="ORF">SELMODRAFT_164019</name>
</gene>
<dbReference type="PANTHER" id="PTHR48027">
    <property type="entry name" value="HETEROGENEOUS NUCLEAR RIBONUCLEOPROTEIN 87F-RELATED"/>
    <property type="match status" value="1"/>
</dbReference>
<keyword evidence="6" id="KW-1185">Reference proteome</keyword>
<dbReference type="OMA" id="PHEICGH"/>
<dbReference type="KEGG" id="smo:SELMODRAFT_144531"/>
<feature type="domain" description="RRM" evidence="3">
    <location>
        <begin position="98"/>
        <end position="174"/>
    </location>
</feature>
<evidence type="ECO:0000259" key="3">
    <source>
        <dbReference type="PROSITE" id="PS50102"/>
    </source>
</evidence>
<proteinExistence type="predicted"/>
<dbReference type="InterPro" id="IPR052462">
    <property type="entry name" value="SLIRP/GR-RBP-like"/>
</dbReference>
<dbReference type="InterPro" id="IPR000504">
    <property type="entry name" value="RRM_dom"/>
</dbReference>
<dbReference type="eggNOG" id="KOG0118">
    <property type="taxonomic scope" value="Eukaryota"/>
</dbReference>
<dbReference type="EMBL" id="GL377565">
    <property type="protein sequence ID" value="EFJ38559.1"/>
    <property type="molecule type" value="Genomic_DNA"/>
</dbReference>
<dbReference type="Gramene" id="EFJ38559">
    <property type="protein sequence ID" value="EFJ38559"/>
    <property type="gene ID" value="SELMODRAFT_164019"/>
</dbReference>
<evidence type="ECO:0000256" key="2">
    <source>
        <dbReference type="PROSITE-ProRule" id="PRU00176"/>
    </source>
</evidence>
<keyword evidence="1 2" id="KW-0694">RNA-binding</keyword>
<reference evidence="5 6" key="1">
    <citation type="journal article" date="2011" name="Science">
        <title>The Selaginella genome identifies genetic changes associated with the evolution of vascular plants.</title>
        <authorList>
            <person name="Banks J.A."/>
            <person name="Nishiyama T."/>
            <person name="Hasebe M."/>
            <person name="Bowman J.L."/>
            <person name="Gribskov M."/>
            <person name="dePamphilis C."/>
            <person name="Albert V.A."/>
            <person name="Aono N."/>
            <person name="Aoyama T."/>
            <person name="Ambrose B.A."/>
            <person name="Ashton N.W."/>
            <person name="Axtell M.J."/>
            <person name="Barker E."/>
            <person name="Barker M.S."/>
            <person name="Bennetzen J.L."/>
            <person name="Bonawitz N.D."/>
            <person name="Chapple C."/>
            <person name="Cheng C."/>
            <person name="Correa L.G."/>
            <person name="Dacre M."/>
            <person name="DeBarry J."/>
            <person name="Dreyer I."/>
            <person name="Elias M."/>
            <person name="Engstrom E.M."/>
            <person name="Estelle M."/>
            <person name="Feng L."/>
            <person name="Finet C."/>
            <person name="Floyd S.K."/>
            <person name="Frommer W.B."/>
            <person name="Fujita T."/>
            <person name="Gramzow L."/>
            <person name="Gutensohn M."/>
            <person name="Harholt J."/>
            <person name="Hattori M."/>
            <person name="Heyl A."/>
            <person name="Hirai T."/>
            <person name="Hiwatashi Y."/>
            <person name="Ishikawa M."/>
            <person name="Iwata M."/>
            <person name="Karol K.G."/>
            <person name="Koehler B."/>
            <person name="Kolukisaoglu U."/>
            <person name="Kubo M."/>
            <person name="Kurata T."/>
            <person name="Lalonde S."/>
            <person name="Li K."/>
            <person name="Li Y."/>
            <person name="Litt A."/>
            <person name="Lyons E."/>
            <person name="Manning G."/>
            <person name="Maruyama T."/>
            <person name="Michael T.P."/>
            <person name="Mikami K."/>
            <person name="Miyazaki S."/>
            <person name="Morinaga S."/>
            <person name="Murata T."/>
            <person name="Mueller-Roeber B."/>
            <person name="Nelson D.R."/>
            <person name="Obara M."/>
            <person name="Oguri Y."/>
            <person name="Olmstead R.G."/>
            <person name="Onodera N."/>
            <person name="Petersen B.L."/>
            <person name="Pils B."/>
            <person name="Prigge M."/>
            <person name="Rensing S.A."/>
            <person name="Riano-Pachon D.M."/>
            <person name="Roberts A.W."/>
            <person name="Sato Y."/>
            <person name="Scheller H.V."/>
            <person name="Schulz B."/>
            <person name="Schulz C."/>
            <person name="Shakirov E.V."/>
            <person name="Shibagaki N."/>
            <person name="Shinohara N."/>
            <person name="Shippen D.E."/>
            <person name="Soerensen I."/>
            <person name="Sotooka R."/>
            <person name="Sugimoto N."/>
            <person name="Sugita M."/>
            <person name="Sumikawa N."/>
            <person name="Tanurdzic M."/>
            <person name="Theissen G."/>
            <person name="Ulvskov P."/>
            <person name="Wakazuki S."/>
            <person name="Weng J.K."/>
            <person name="Willats W.W."/>
            <person name="Wipf D."/>
            <person name="Wolf P.G."/>
            <person name="Yang L."/>
            <person name="Zimmer A.D."/>
            <person name="Zhu Q."/>
            <person name="Mitros T."/>
            <person name="Hellsten U."/>
            <person name="Loque D."/>
            <person name="Otillar R."/>
            <person name="Salamov A."/>
            <person name="Schmutz J."/>
            <person name="Shapiro H."/>
            <person name="Lindquist E."/>
            <person name="Lucas S."/>
            <person name="Rokhsar D."/>
            <person name="Grigoriev I.V."/>
        </authorList>
    </citation>
    <scope>NUCLEOTIDE SEQUENCE [LARGE SCALE GENOMIC DNA]</scope>
</reference>
<evidence type="ECO:0000256" key="1">
    <source>
        <dbReference type="ARBA" id="ARBA00022884"/>
    </source>
</evidence>
<sequence length="395" mass="42513">MAGGISMSLGNRKLVVLGIPWDVDTEGLRSYMTKFGGLDDVIVMKDRSTGRSRGFGYVTFTSSEDAEKALLAQHSLSGRILEVKVATPKEEMLKPKVTRVFVARIPPSVNDDTFRNYFEKYGRITDAYMPKDQGSKAHRGIGFVTYEDPDSVEKLMGKTHELAGSTIAVDRATPKFWGKSYPSIYGPYGIYTNAAARFGAFGTHFGSSAFGAYDYPPALATEIAGSGIGGAYGPVSAPMNISSSQNRGIGKKIFVGRLPLDATAEDLRRYFGNFGRLLDVYVPKDAKKLSHRGFGFVTFADESVADRVALRSHELLGVQIAVDRATPQDEAGAGSGTASYMGPSSILQGAGGPMRGASAIAGSAYGLGGYDYNGAWLYGDAGHRPSRMETRYRPY</sequence>
<feature type="domain" description="RRM" evidence="3">
    <location>
        <begin position="251"/>
        <end position="327"/>
    </location>
</feature>
<organism evidence="6">
    <name type="scientific">Selaginella moellendorffii</name>
    <name type="common">Spikemoss</name>
    <dbReference type="NCBI Taxonomy" id="88036"/>
    <lineage>
        <taxon>Eukaryota</taxon>
        <taxon>Viridiplantae</taxon>
        <taxon>Streptophyta</taxon>
        <taxon>Embryophyta</taxon>
        <taxon>Tracheophyta</taxon>
        <taxon>Lycopodiopsida</taxon>
        <taxon>Selaginellales</taxon>
        <taxon>Selaginellaceae</taxon>
        <taxon>Selaginella</taxon>
    </lineage>
</organism>
<evidence type="ECO:0000313" key="5">
    <source>
        <dbReference type="EMBL" id="EFJ38559.1"/>
    </source>
</evidence>
<dbReference type="Gene3D" id="3.30.70.330">
    <property type="match status" value="3"/>
</dbReference>
<dbReference type="EMBL" id="GL377573">
    <property type="protein sequence ID" value="EFJ31590.1"/>
    <property type="molecule type" value="Genomic_DNA"/>
</dbReference>
<dbReference type="GO" id="GO:0003723">
    <property type="term" value="F:RNA binding"/>
    <property type="evidence" value="ECO:0007669"/>
    <property type="project" value="UniProtKB-UniRule"/>
</dbReference>
<dbReference type="PROSITE" id="PS50102">
    <property type="entry name" value="RRM"/>
    <property type="match status" value="3"/>
</dbReference>
<dbReference type="Pfam" id="PF00076">
    <property type="entry name" value="RRM_1"/>
    <property type="match status" value="3"/>
</dbReference>
<evidence type="ECO:0000313" key="6">
    <source>
        <dbReference type="Proteomes" id="UP000001514"/>
    </source>
</evidence>
<dbReference type="HOGENOM" id="CLU_039108_0_0_1"/>
<protein>
    <recommendedName>
        <fullName evidence="3">RRM domain-containing protein</fullName>
    </recommendedName>
</protein>
<dbReference type="STRING" id="88036.D8QR49"/>
<dbReference type="FunFam" id="3.30.70.330:FF:000364">
    <property type="entry name" value="heterogeneous nuclear ribonucleoprotein 1"/>
    <property type="match status" value="1"/>
</dbReference>
<dbReference type="InParanoid" id="D8QR49"/>
<evidence type="ECO:0000313" key="4">
    <source>
        <dbReference type="EMBL" id="EFJ31590.1"/>
    </source>
</evidence>
<dbReference type="Proteomes" id="UP000001514">
    <property type="component" value="Unassembled WGS sequence"/>
</dbReference>
<dbReference type="KEGG" id="smo:SELMODRAFT_164019"/>
<name>D8QR49_SELML</name>
<dbReference type="SMART" id="SM00360">
    <property type="entry name" value="RRM"/>
    <property type="match status" value="3"/>
</dbReference>
<dbReference type="Gramene" id="EFJ31590">
    <property type="protein sequence ID" value="EFJ31590"/>
    <property type="gene ID" value="SELMODRAFT_144531"/>
</dbReference>
<dbReference type="InterPro" id="IPR012677">
    <property type="entry name" value="Nucleotide-bd_a/b_plait_sf"/>
</dbReference>
<dbReference type="InterPro" id="IPR035979">
    <property type="entry name" value="RBD_domain_sf"/>
</dbReference>
<accession>D8QR49</accession>